<gene>
    <name evidence="1" type="ORF">CMTB2_08880</name>
</gene>
<sequence>MKIGHIDYLNLLPFYQFLKKKGIKVKKSFPAEVNKWFEKKKLKQHLFHL</sequence>
<dbReference type="RefSeq" id="WP_007474857.1">
    <property type="nucleotide sequence ID" value="NZ_ABCJ01000006.1"/>
</dbReference>
<dbReference type="Proteomes" id="UP000003288">
    <property type="component" value="Unassembled WGS sequence"/>
</dbReference>
<organism evidence="1 2">
    <name type="scientific">Caminibacter mediatlanticus TB-2</name>
    <dbReference type="NCBI Taxonomy" id="391592"/>
    <lineage>
        <taxon>Bacteria</taxon>
        <taxon>Pseudomonadati</taxon>
        <taxon>Campylobacterota</taxon>
        <taxon>Epsilonproteobacteria</taxon>
        <taxon>Nautiliales</taxon>
        <taxon>Nautiliaceae</taxon>
        <taxon>Caminibacter</taxon>
    </lineage>
</organism>
<dbReference type="Gene3D" id="3.40.190.10">
    <property type="entry name" value="Periplasmic binding protein-like II"/>
    <property type="match status" value="1"/>
</dbReference>
<name>A0AAI9AFS9_9BACT</name>
<dbReference type="AlphaFoldDB" id="A0AAI9AFS9"/>
<evidence type="ECO:0000313" key="2">
    <source>
        <dbReference type="Proteomes" id="UP000003288"/>
    </source>
</evidence>
<reference evidence="1 2" key="1">
    <citation type="journal article" date="2011" name="Stand. Genomic Sci.">
        <title>Draft genome sequence of Caminibacter mediatlanticus strain TB-2, an epsilonproteobacterium isolated from a deep-sea hydrothermal vent.</title>
        <authorList>
            <person name="Giovannelli D."/>
            <person name="Ferriera S."/>
            <person name="Johnson J."/>
            <person name="Kravitz S."/>
            <person name="Perez-Rodriguez I."/>
            <person name="Ricci J."/>
            <person name="O'Brien C."/>
            <person name="Voordeckers J.W."/>
            <person name="Bini E."/>
            <person name="Vetriani C."/>
        </authorList>
    </citation>
    <scope>NUCLEOTIDE SEQUENCE [LARGE SCALE GENOMIC DNA]</scope>
    <source>
        <strain evidence="1 2">TB-2</strain>
    </source>
</reference>
<accession>A0AAI9AFS9</accession>
<proteinExistence type="predicted"/>
<comment type="caution">
    <text evidence="1">The sequence shown here is derived from an EMBL/GenBank/DDBJ whole genome shotgun (WGS) entry which is preliminary data.</text>
</comment>
<evidence type="ECO:0000313" key="1">
    <source>
        <dbReference type="EMBL" id="EDM23366.1"/>
    </source>
</evidence>
<dbReference type="SUPFAM" id="SSF53850">
    <property type="entry name" value="Periplasmic binding protein-like II"/>
    <property type="match status" value="1"/>
</dbReference>
<protein>
    <submittedName>
        <fullName evidence="1">Uncharacterized protein</fullName>
    </submittedName>
</protein>
<dbReference type="EMBL" id="ABCJ01000006">
    <property type="protein sequence ID" value="EDM23366.1"/>
    <property type="molecule type" value="Genomic_DNA"/>
</dbReference>